<protein>
    <recommendedName>
        <fullName evidence="9">Peptidase M14 domain-containing protein</fullName>
    </recommendedName>
</protein>
<evidence type="ECO:0000313" key="11">
    <source>
        <dbReference type="Proteomes" id="UP000033070"/>
    </source>
</evidence>
<dbReference type="GO" id="GO:0008270">
    <property type="term" value="F:zinc ion binding"/>
    <property type="evidence" value="ECO:0007669"/>
    <property type="project" value="InterPro"/>
</dbReference>
<sequence length="288" mass="32233">MVRFHLVRCVLFASLAVQPLVAHAETTVVASWCAQLGARLHSVSTEACRVQNFIVAPDRTVNGHALVSRDIAARGGQSSASAKRILVIGGIHGDELTSVSTVFRWLSWIDQSDALNYQWRVIPVANPDGLFARPSTRVNANGVDINRNFETPDWEKDAKTYWVGRTHSDPRRDPGKNAGSEIETRWLEGHVEEFQPDLVVSVHAPYNLLDYDGSVPEPTRFGRLHLNRLGVYPGSMGNYSGVFKQIPIITIELPNATTMPSLSDQRAMWDDMLKWIKRNFSSSNQRRD</sequence>
<feature type="signal peptide" evidence="8">
    <location>
        <begin position="1"/>
        <end position="24"/>
    </location>
</feature>
<evidence type="ECO:0000256" key="6">
    <source>
        <dbReference type="ARBA" id="ARBA00023049"/>
    </source>
</evidence>
<evidence type="ECO:0000256" key="8">
    <source>
        <dbReference type="SAM" id="SignalP"/>
    </source>
</evidence>
<keyword evidence="11" id="KW-1185">Reference proteome</keyword>
<dbReference type="PANTHER" id="PTHR11705:SF143">
    <property type="entry name" value="SLL0236 PROTEIN"/>
    <property type="match status" value="1"/>
</dbReference>
<dbReference type="Pfam" id="PF00246">
    <property type="entry name" value="Peptidase_M14"/>
    <property type="match status" value="1"/>
</dbReference>
<keyword evidence="6" id="KW-0482">Metalloprotease</keyword>
<dbReference type="Proteomes" id="UP000033070">
    <property type="component" value="Chromosome"/>
</dbReference>
<evidence type="ECO:0000313" key="10">
    <source>
        <dbReference type="EMBL" id="BBE50974.1"/>
    </source>
</evidence>
<dbReference type="KEGG" id="fam:OYT1_ch1418"/>
<dbReference type="STRING" id="1188319.OYT1_02078"/>
<dbReference type="Gene3D" id="3.40.630.10">
    <property type="entry name" value="Zn peptidases"/>
    <property type="match status" value="1"/>
</dbReference>
<dbReference type="PROSITE" id="PS52035">
    <property type="entry name" value="PEPTIDASE_M14"/>
    <property type="match status" value="1"/>
</dbReference>
<evidence type="ECO:0000256" key="3">
    <source>
        <dbReference type="ARBA" id="ARBA00022670"/>
    </source>
</evidence>
<name>A0A2Z6GBX6_9PROT</name>
<evidence type="ECO:0000256" key="7">
    <source>
        <dbReference type="PROSITE-ProRule" id="PRU01379"/>
    </source>
</evidence>
<feature type="domain" description="Peptidase M14" evidence="9">
    <location>
        <begin position="28"/>
        <end position="276"/>
    </location>
</feature>
<keyword evidence="4" id="KW-0378">Hydrolase</keyword>
<dbReference type="GO" id="GO:0004181">
    <property type="term" value="F:metallocarboxypeptidase activity"/>
    <property type="evidence" value="ECO:0007669"/>
    <property type="project" value="InterPro"/>
</dbReference>
<dbReference type="RefSeq" id="WP_172588520.1">
    <property type="nucleotide sequence ID" value="NZ_AP018738.1"/>
</dbReference>
<keyword evidence="3" id="KW-0645">Protease</keyword>
<organism evidence="10 11">
    <name type="scientific">Ferriphaselus amnicola</name>
    <dbReference type="NCBI Taxonomy" id="1188319"/>
    <lineage>
        <taxon>Bacteria</taxon>
        <taxon>Pseudomonadati</taxon>
        <taxon>Pseudomonadota</taxon>
        <taxon>Betaproteobacteria</taxon>
        <taxon>Nitrosomonadales</taxon>
        <taxon>Gallionellaceae</taxon>
        <taxon>Ferriphaselus</taxon>
    </lineage>
</organism>
<dbReference type="PANTHER" id="PTHR11705">
    <property type="entry name" value="PROTEASE FAMILY M14 CARBOXYPEPTIDASE A,B"/>
    <property type="match status" value="1"/>
</dbReference>
<dbReference type="InterPro" id="IPR000834">
    <property type="entry name" value="Peptidase_M14"/>
</dbReference>
<comment type="similarity">
    <text evidence="2 7">Belongs to the peptidase M14 family.</text>
</comment>
<reference evidence="10 11" key="1">
    <citation type="submission" date="2018-06" db="EMBL/GenBank/DDBJ databases">
        <title>OYT1 Genome Sequencing.</title>
        <authorList>
            <person name="Kato S."/>
            <person name="Itoh T."/>
            <person name="Ohkuma M."/>
        </authorList>
    </citation>
    <scope>NUCLEOTIDE SEQUENCE [LARGE SCALE GENOMIC DNA]</scope>
    <source>
        <strain evidence="10 11">OYT1</strain>
    </source>
</reference>
<dbReference type="GO" id="GO:0005615">
    <property type="term" value="C:extracellular space"/>
    <property type="evidence" value="ECO:0007669"/>
    <property type="project" value="TreeGrafter"/>
</dbReference>
<evidence type="ECO:0000256" key="1">
    <source>
        <dbReference type="ARBA" id="ARBA00001947"/>
    </source>
</evidence>
<feature type="active site" description="Proton donor/acceptor" evidence="7">
    <location>
        <position position="252"/>
    </location>
</feature>
<dbReference type="EMBL" id="AP018738">
    <property type="protein sequence ID" value="BBE50974.1"/>
    <property type="molecule type" value="Genomic_DNA"/>
</dbReference>
<accession>A0A2Z6GBX6</accession>
<keyword evidence="5" id="KW-0862">Zinc</keyword>
<dbReference type="GO" id="GO:0006508">
    <property type="term" value="P:proteolysis"/>
    <property type="evidence" value="ECO:0007669"/>
    <property type="project" value="UniProtKB-KW"/>
</dbReference>
<feature type="chain" id="PRO_5017326669" description="Peptidase M14 domain-containing protein" evidence="8">
    <location>
        <begin position="25"/>
        <end position="288"/>
    </location>
</feature>
<keyword evidence="8" id="KW-0732">Signal</keyword>
<proteinExistence type="inferred from homology"/>
<evidence type="ECO:0000256" key="5">
    <source>
        <dbReference type="ARBA" id="ARBA00022833"/>
    </source>
</evidence>
<dbReference type="AlphaFoldDB" id="A0A2Z6GBX6"/>
<evidence type="ECO:0000256" key="2">
    <source>
        <dbReference type="ARBA" id="ARBA00005988"/>
    </source>
</evidence>
<comment type="cofactor">
    <cofactor evidence="1">
        <name>Zn(2+)</name>
        <dbReference type="ChEBI" id="CHEBI:29105"/>
    </cofactor>
</comment>
<gene>
    <name evidence="10" type="ORF">OYT1_ch1418</name>
</gene>
<evidence type="ECO:0000259" key="9">
    <source>
        <dbReference type="PROSITE" id="PS52035"/>
    </source>
</evidence>
<evidence type="ECO:0000256" key="4">
    <source>
        <dbReference type="ARBA" id="ARBA00022801"/>
    </source>
</evidence>
<dbReference type="SUPFAM" id="SSF53187">
    <property type="entry name" value="Zn-dependent exopeptidases"/>
    <property type="match status" value="1"/>
</dbReference>